<dbReference type="EMBL" id="JAGQHS010000133">
    <property type="protein sequence ID" value="MCA9757974.1"/>
    <property type="molecule type" value="Genomic_DNA"/>
</dbReference>
<dbReference type="InterPro" id="IPR004358">
    <property type="entry name" value="Sig_transdc_His_kin-like_C"/>
</dbReference>
<organism evidence="11 12">
    <name type="scientific">Eiseniibacteriota bacterium</name>
    <dbReference type="NCBI Taxonomy" id="2212470"/>
    <lineage>
        <taxon>Bacteria</taxon>
        <taxon>Candidatus Eiseniibacteriota</taxon>
    </lineage>
</organism>
<evidence type="ECO:0000256" key="9">
    <source>
        <dbReference type="SAM" id="MobiDB-lite"/>
    </source>
</evidence>
<dbReference type="PRINTS" id="PR00344">
    <property type="entry name" value="BCTRLSENSOR"/>
</dbReference>
<keyword evidence="8" id="KW-0902">Two-component regulatory system</keyword>
<evidence type="ECO:0000256" key="6">
    <source>
        <dbReference type="ARBA" id="ARBA00022777"/>
    </source>
</evidence>
<dbReference type="PANTHER" id="PTHR43065:SF10">
    <property type="entry name" value="PEROXIDE STRESS-ACTIVATED HISTIDINE KINASE MAK3"/>
    <property type="match status" value="1"/>
</dbReference>
<keyword evidence="7" id="KW-0067">ATP-binding</keyword>
<keyword evidence="6 11" id="KW-0418">Kinase</keyword>
<feature type="compositionally biased region" description="Basic and acidic residues" evidence="9">
    <location>
        <begin position="268"/>
        <end position="286"/>
    </location>
</feature>
<dbReference type="PROSITE" id="PS50109">
    <property type="entry name" value="HIS_KIN"/>
    <property type="match status" value="1"/>
</dbReference>
<dbReference type="InterPro" id="IPR005467">
    <property type="entry name" value="His_kinase_dom"/>
</dbReference>
<dbReference type="InterPro" id="IPR036890">
    <property type="entry name" value="HATPase_C_sf"/>
</dbReference>
<dbReference type="SUPFAM" id="SSF55874">
    <property type="entry name" value="ATPase domain of HSP90 chaperone/DNA topoisomerase II/histidine kinase"/>
    <property type="match status" value="1"/>
</dbReference>
<protein>
    <recommendedName>
        <fullName evidence="2">histidine kinase</fullName>
        <ecNumber evidence="2">2.7.13.3</ecNumber>
    </recommendedName>
</protein>
<keyword evidence="3" id="KW-0597">Phosphoprotein</keyword>
<evidence type="ECO:0000256" key="4">
    <source>
        <dbReference type="ARBA" id="ARBA00022679"/>
    </source>
</evidence>
<dbReference type="GO" id="GO:0005524">
    <property type="term" value="F:ATP binding"/>
    <property type="evidence" value="ECO:0007669"/>
    <property type="project" value="UniProtKB-KW"/>
</dbReference>
<evidence type="ECO:0000256" key="7">
    <source>
        <dbReference type="ARBA" id="ARBA00022840"/>
    </source>
</evidence>
<evidence type="ECO:0000259" key="10">
    <source>
        <dbReference type="PROSITE" id="PS50109"/>
    </source>
</evidence>
<evidence type="ECO:0000256" key="5">
    <source>
        <dbReference type="ARBA" id="ARBA00022741"/>
    </source>
</evidence>
<keyword evidence="4" id="KW-0808">Transferase</keyword>
<evidence type="ECO:0000313" key="12">
    <source>
        <dbReference type="Proteomes" id="UP000739538"/>
    </source>
</evidence>
<gene>
    <name evidence="11" type="ORF">KDA27_19435</name>
</gene>
<evidence type="ECO:0000256" key="2">
    <source>
        <dbReference type="ARBA" id="ARBA00012438"/>
    </source>
</evidence>
<keyword evidence="5" id="KW-0547">Nucleotide-binding</keyword>
<dbReference type="GO" id="GO:0000160">
    <property type="term" value="P:phosphorelay signal transduction system"/>
    <property type="evidence" value="ECO:0007669"/>
    <property type="project" value="UniProtKB-KW"/>
</dbReference>
<comment type="catalytic activity">
    <reaction evidence="1">
        <text>ATP + protein L-histidine = ADP + protein N-phospho-L-histidine.</text>
        <dbReference type="EC" id="2.7.13.3"/>
    </reaction>
</comment>
<dbReference type="PANTHER" id="PTHR43065">
    <property type="entry name" value="SENSOR HISTIDINE KINASE"/>
    <property type="match status" value="1"/>
</dbReference>
<reference evidence="11" key="1">
    <citation type="submission" date="2020-04" db="EMBL/GenBank/DDBJ databases">
        <authorList>
            <person name="Zhang T."/>
        </authorList>
    </citation>
    <scope>NUCLEOTIDE SEQUENCE</scope>
    <source>
        <strain evidence="11">HKST-UBA02</strain>
    </source>
</reference>
<reference evidence="11" key="2">
    <citation type="journal article" date="2021" name="Microbiome">
        <title>Successional dynamics and alternative stable states in a saline activated sludge microbial community over 9 years.</title>
        <authorList>
            <person name="Wang Y."/>
            <person name="Ye J."/>
            <person name="Ju F."/>
            <person name="Liu L."/>
            <person name="Boyd J.A."/>
            <person name="Deng Y."/>
            <person name="Parks D.H."/>
            <person name="Jiang X."/>
            <person name="Yin X."/>
            <person name="Woodcroft B.J."/>
            <person name="Tyson G.W."/>
            <person name="Hugenholtz P."/>
            <person name="Polz M.F."/>
            <person name="Zhang T."/>
        </authorList>
    </citation>
    <scope>NUCLEOTIDE SEQUENCE</scope>
    <source>
        <strain evidence="11">HKST-UBA02</strain>
    </source>
</reference>
<dbReference type="SMART" id="SM00387">
    <property type="entry name" value="HATPase_c"/>
    <property type="match status" value="1"/>
</dbReference>
<evidence type="ECO:0000256" key="8">
    <source>
        <dbReference type="ARBA" id="ARBA00023012"/>
    </source>
</evidence>
<dbReference type="Proteomes" id="UP000739538">
    <property type="component" value="Unassembled WGS sequence"/>
</dbReference>
<sequence>MSFIASITSFCLGLAIGIGLAGRRFRRQDAASSGIAPDGELTEATSLGRIAHELKSPLAALQSAIDVQGRALARLETDSNAPEYRAAARALTTSRAAVGQIEELADTMRSVGRLGQLARQATPARGLVDAALLLVGHRFTSIEVERNDVSGVRLHVIPGEIVRVLVNLLVNASRALPDGGRVRILTRSSDAWGEIQIEDSGPGIPPEDEERIFLPGHTSWTTGARGEGHGLALAREAVERNGGDLRLVNGDLGGAAFIVRLPLADSLAESRPESRSDSHPDSRADSRSNSPSDSPSDSPSEPSR</sequence>
<dbReference type="EC" id="2.7.13.3" evidence="2"/>
<comment type="caution">
    <text evidence="11">The sequence shown here is derived from an EMBL/GenBank/DDBJ whole genome shotgun (WGS) entry which is preliminary data.</text>
</comment>
<proteinExistence type="predicted"/>
<name>A0A956NFF4_UNCEI</name>
<dbReference type="Gene3D" id="3.30.565.10">
    <property type="entry name" value="Histidine kinase-like ATPase, C-terminal domain"/>
    <property type="match status" value="1"/>
</dbReference>
<dbReference type="AlphaFoldDB" id="A0A956NFF4"/>
<evidence type="ECO:0000313" key="11">
    <source>
        <dbReference type="EMBL" id="MCA9757974.1"/>
    </source>
</evidence>
<feature type="domain" description="Histidine kinase" evidence="10">
    <location>
        <begin position="49"/>
        <end position="265"/>
    </location>
</feature>
<dbReference type="InterPro" id="IPR003594">
    <property type="entry name" value="HATPase_dom"/>
</dbReference>
<accession>A0A956NFF4</accession>
<feature type="region of interest" description="Disordered" evidence="9">
    <location>
        <begin position="267"/>
        <end position="304"/>
    </location>
</feature>
<evidence type="ECO:0000256" key="1">
    <source>
        <dbReference type="ARBA" id="ARBA00000085"/>
    </source>
</evidence>
<dbReference type="Pfam" id="PF02518">
    <property type="entry name" value="HATPase_c"/>
    <property type="match status" value="1"/>
</dbReference>
<feature type="compositionally biased region" description="Low complexity" evidence="9">
    <location>
        <begin position="287"/>
        <end position="304"/>
    </location>
</feature>
<evidence type="ECO:0000256" key="3">
    <source>
        <dbReference type="ARBA" id="ARBA00022553"/>
    </source>
</evidence>
<dbReference type="GO" id="GO:0004673">
    <property type="term" value="F:protein histidine kinase activity"/>
    <property type="evidence" value="ECO:0007669"/>
    <property type="project" value="UniProtKB-EC"/>
</dbReference>